<reference evidence="1 2" key="1">
    <citation type="journal article" date="2016" name="Sci. Rep.">
        <title>The Dendrobium catenatum Lindl. genome sequence provides insights into polysaccharide synthase, floral development and adaptive evolution.</title>
        <authorList>
            <person name="Zhang G.Q."/>
            <person name="Xu Q."/>
            <person name="Bian C."/>
            <person name="Tsai W.C."/>
            <person name="Yeh C.M."/>
            <person name="Liu K.W."/>
            <person name="Yoshida K."/>
            <person name="Zhang L.S."/>
            <person name="Chang S.B."/>
            <person name="Chen F."/>
            <person name="Shi Y."/>
            <person name="Su Y.Y."/>
            <person name="Zhang Y.Q."/>
            <person name="Chen L.J."/>
            <person name="Yin Y."/>
            <person name="Lin M."/>
            <person name="Huang H."/>
            <person name="Deng H."/>
            <person name="Wang Z.W."/>
            <person name="Zhu S.L."/>
            <person name="Zhao X."/>
            <person name="Deng C."/>
            <person name="Niu S.C."/>
            <person name="Huang J."/>
            <person name="Wang M."/>
            <person name="Liu G.H."/>
            <person name="Yang H.J."/>
            <person name="Xiao X.J."/>
            <person name="Hsiao Y.Y."/>
            <person name="Wu W.L."/>
            <person name="Chen Y.Y."/>
            <person name="Mitsuda N."/>
            <person name="Ohme-Takagi M."/>
            <person name="Luo Y.B."/>
            <person name="Van de Peer Y."/>
            <person name="Liu Z.J."/>
        </authorList>
    </citation>
    <scope>NUCLEOTIDE SEQUENCE [LARGE SCALE GENOMIC DNA]</scope>
    <source>
        <tissue evidence="1">The whole plant</tissue>
    </source>
</reference>
<dbReference type="PANTHER" id="PTHR33116">
    <property type="entry name" value="REVERSE TRANSCRIPTASE ZINC-BINDING DOMAIN-CONTAINING PROTEIN-RELATED-RELATED"/>
    <property type="match status" value="1"/>
</dbReference>
<keyword evidence="2" id="KW-1185">Reference proteome</keyword>
<proteinExistence type="predicted"/>
<name>A0A2I0VL23_9ASPA</name>
<evidence type="ECO:0000313" key="1">
    <source>
        <dbReference type="EMBL" id="PKU64105.1"/>
    </source>
</evidence>
<evidence type="ECO:0000313" key="2">
    <source>
        <dbReference type="Proteomes" id="UP000233837"/>
    </source>
</evidence>
<protein>
    <submittedName>
        <fullName evidence="1">Ribonuclease H protein</fullName>
    </submittedName>
</protein>
<accession>A0A2I0VL23</accession>
<dbReference type="AlphaFoldDB" id="A0A2I0VL23"/>
<reference evidence="1 2" key="2">
    <citation type="journal article" date="2017" name="Nature">
        <title>The Apostasia genome and the evolution of orchids.</title>
        <authorList>
            <person name="Zhang G.Q."/>
            <person name="Liu K.W."/>
            <person name="Li Z."/>
            <person name="Lohaus R."/>
            <person name="Hsiao Y.Y."/>
            <person name="Niu S.C."/>
            <person name="Wang J.Y."/>
            <person name="Lin Y.C."/>
            <person name="Xu Q."/>
            <person name="Chen L.J."/>
            <person name="Yoshida K."/>
            <person name="Fujiwara S."/>
            <person name="Wang Z.W."/>
            <person name="Zhang Y.Q."/>
            <person name="Mitsuda N."/>
            <person name="Wang M."/>
            <person name="Liu G.H."/>
            <person name="Pecoraro L."/>
            <person name="Huang H.X."/>
            <person name="Xiao X.J."/>
            <person name="Lin M."/>
            <person name="Wu X.Y."/>
            <person name="Wu W.L."/>
            <person name="Chen Y.Y."/>
            <person name="Chang S.B."/>
            <person name="Sakamoto S."/>
            <person name="Ohme-Takagi M."/>
            <person name="Yagi M."/>
            <person name="Zeng S.J."/>
            <person name="Shen C.Y."/>
            <person name="Yeh C.M."/>
            <person name="Luo Y.B."/>
            <person name="Tsai W.C."/>
            <person name="Van de Peer Y."/>
            <person name="Liu Z.J."/>
        </authorList>
    </citation>
    <scope>NUCLEOTIDE SEQUENCE [LARGE SCALE GENOMIC DNA]</scope>
    <source>
        <tissue evidence="1">The whole plant</tissue>
    </source>
</reference>
<gene>
    <name evidence="1" type="ORF">MA16_Dca008011</name>
</gene>
<sequence>MDYLGVKFAMRRLTKADFSSLLLKVHALTISWGTRHLSLAGRITMINSVLLPLSVYAITHTLVPRGVLAEVERICRRFLWDKDMTHKSLHYAAWGDITKPRRLGGLGFHASHNWIGPLRARIAWDFLHKPQNLFQRCMRHTYGAWPWQQDRKRGDSCGWRIICDGANSLSNNVCWKVCNGVNIDIVNHIWILDSAISLWPTFCNIERIEGCSVNEFITSDNC</sequence>
<organism evidence="1 2">
    <name type="scientific">Dendrobium catenatum</name>
    <dbReference type="NCBI Taxonomy" id="906689"/>
    <lineage>
        <taxon>Eukaryota</taxon>
        <taxon>Viridiplantae</taxon>
        <taxon>Streptophyta</taxon>
        <taxon>Embryophyta</taxon>
        <taxon>Tracheophyta</taxon>
        <taxon>Spermatophyta</taxon>
        <taxon>Magnoliopsida</taxon>
        <taxon>Liliopsida</taxon>
        <taxon>Asparagales</taxon>
        <taxon>Orchidaceae</taxon>
        <taxon>Epidendroideae</taxon>
        <taxon>Malaxideae</taxon>
        <taxon>Dendrobiinae</taxon>
        <taxon>Dendrobium</taxon>
    </lineage>
</organism>
<dbReference type="Proteomes" id="UP000233837">
    <property type="component" value="Unassembled WGS sequence"/>
</dbReference>
<dbReference type="EMBL" id="KZ503438">
    <property type="protein sequence ID" value="PKU64105.1"/>
    <property type="molecule type" value="Genomic_DNA"/>
</dbReference>
<dbReference type="PANTHER" id="PTHR33116:SF84">
    <property type="entry name" value="RNA-DIRECTED DNA POLYMERASE"/>
    <property type="match status" value="1"/>
</dbReference>